<evidence type="ECO:0000256" key="1">
    <source>
        <dbReference type="SAM" id="MobiDB-lite"/>
    </source>
</evidence>
<dbReference type="Gene3D" id="3.90.1200.10">
    <property type="match status" value="1"/>
</dbReference>
<dbReference type="EMBL" id="CAUWAG010000020">
    <property type="protein sequence ID" value="CAJ2512770.1"/>
    <property type="molecule type" value="Genomic_DNA"/>
</dbReference>
<name>A0AAI8YPY8_9PEZI</name>
<dbReference type="InterPro" id="IPR002575">
    <property type="entry name" value="Aminoglycoside_PTrfase"/>
</dbReference>
<dbReference type="PANTHER" id="PTHR21310">
    <property type="entry name" value="AMINOGLYCOSIDE PHOSPHOTRANSFERASE-RELATED-RELATED"/>
    <property type="match status" value="1"/>
</dbReference>
<evidence type="ECO:0000313" key="4">
    <source>
        <dbReference type="Proteomes" id="UP001295740"/>
    </source>
</evidence>
<feature type="domain" description="Aminoglycoside phosphotransferase" evidence="2">
    <location>
        <begin position="70"/>
        <end position="280"/>
    </location>
</feature>
<dbReference type="InterPro" id="IPR011009">
    <property type="entry name" value="Kinase-like_dom_sf"/>
</dbReference>
<sequence length="293" mass="34555">MDVDTPIPAEDHIPSVTPDFRSFPKQPDVPQSRADPPKIWTRPALPFIVSSQEDLPVKLDDRRVVRVGQHFLVKYGPRVVLDEGQAMLFIREHCNIPIPNVYAIFADEETHANYIVMEYVPGKTSISAQLRAQFNELRQIPNEGYYGKSGRRLLDDYFFWAGDDEHKFVIQGPFETGSQFTEALMQRYLYEGRPVQKADFYRRVLPEAFRNHPTVFTHADIQRKNIIIRADGSPIIVDWELGAWYPKYWEYFLAMTSFGHWEDDWPEFISTFLEEFNTEYCWMDTIRRELWFD</sequence>
<dbReference type="SUPFAM" id="SSF56112">
    <property type="entry name" value="Protein kinase-like (PK-like)"/>
    <property type="match status" value="1"/>
</dbReference>
<organism evidence="3 4">
    <name type="scientific">Anthostomella pinea</name>
    <dbReference type="NCBI Taxonomy" id="933095"/>
    <lineage>
        <taxon>Eukaryota</taxon>
        <taxon>Fungi</taxon>
        <taxon>Dikarya</taxon>
        <taxon>Ascomycota</taxon>
        <taxon>Pezizomycotina</taxon>
        <taxon>Sordariomycetes</taxon>
        <taxon>Xylariomycetidae</taxon>
        <taxon>Xylariales</taxon>
        <taxon>Xylariaceae</taxon>
        <taxon>Anthostomella</taxon>
    </lineage>
</organism>
<proteinExistence type="predicted"/>
<dbReference type="Pfam" id="PF01636">
    <property type="entry name" value="APH"/>
    <property type="match status" value="1"/>
</dbReference>
<dbReference type="Proteomes" id="UP001295740">
    <property type="component" value="Unassembled WGS sequence"/>
</dbReference>
<dbReference type="PANTHER" id="PTHR21310:SF48">
    <property type="entry name" value="AMINOGLYCOSIDE PHOSPHOTRANSFERASE DOMAIN-CONTAINING PROTEIN"/>
    <property type="match status" value="1"/>
</dbReference>
<comment type="caution">
    <text evidence="3">The sequence shown here is derived from an EMBL/GenBank/DDBJ whole genome shotgun (WGS) entry which is preliminary data.</text>
</comment>
<evidence type="ECO:0000259" key="2">
    <source>
        <dbReference type="Pfam" id="PF01636"/>
    </source>
</evidence>
<evidence type="ECO:0000313" key="3">
    <source>
        <dbReference type="EMBL" id="CAJ2512770.1"/>
    </source>
</evidence>
<dbReference type="InterPro" id="IPR051678">
    <property type="entry name" value="AGP_Transferase"/>
</dbReference>
<gene>
    <name evidence="3" type="ORF">KHLLAP_LOCUS13238</name>
</gene>
<keyword evidence="4" id="KW-1185">Reference proteome</keyword>
<accession>A0AAI8YPY8</accession>
<reference evidence="3" key="1">
    <citation type="submission" date="2023-10" db="EMBL/GenBank/DDBJ databases">
        <authorList>
            <person name="Hackl T."/>
        </authorList>
    </citation>
    <scope>NUCLEOTIDE SEQUENCE</scope>
</reference>
<protein>
    <submittedName>
        <fullName evidence="3">Uu.00g008890.m01.CDS01</fullName>
    </submittedName>
</protein>
<feature type="region of interest" description="Disordered" evidence="1">
    <location>
        <begin position="1"/>
        <end position="36"/>
    </location>
</feature>
<dbReference type="AlphaFoldDB" id="A0AAI8YPY8"/>